<sequence length="315" mass="36658">MSLMPGVNYSWLDTIILKLINVLFFIDKVISKLFNFKPFSKINYLNCKKESIIFSKLDESYKKVAAYDPKNNVNPNVIWTAWFQGIDAAPSLVKICIESFSKLKGYDVIIITLKNYNQYVTLPQEIIDKFNNGIIGYTAFSEIIRIELLSIYGGIWMDSTVYIHKAIEETLLEKEFLTLKGVEKLRPGKHLGLIPVYFIGCESNYPPILKVRDYLLSYWIHNDKQIDYFLIDYCFKLVVCNDADFSRYMNAHPLNGIDRFKLIELMNTPYNEIIKNEIDKCNCGAFKLSNKYKLKTRSSKGKDTFWGHILKHRAL</sequence>
<dbReference type="AlphaFoldDB" id="A0A0P0YRH3"/>
<reference evidence="1" key="2">
    <citation type="journal article" date="2015" name="Sci. Rep.">
        <title>Genetic analysis of capsular polysaccharide synthesis gene clusters in 79 capsular types of Klebsiella spp.</title>
        <authorList>
            <person name="Pan Y.J."/>
            <person name="Lin T.L."/>
            <person name="Chen C.T."/>
            <person name="Chen Y.Y."/>
            <person name="Hsieh P.F."/>
            <person name="Hsu C.R."/>
            <person name="Wu M.C."/>
            <person name="Wang J.T."/>
        </authorList>
    </citation>
    <scope>NUCLEOTIDE SEQUENCE</scope>
    <source>
        <strain evidence="1">2002/49</strain>
    </source>
</reference>
<dbReference type="Gene3D" id="3.90.550.20">
    <property type="match status" value="1"/>
</dbReference>
<dbReference type="Pfam" id="PF05704">
    <property type="entry name" value="Caps_synth"/>
    <property type="match status" value="1"/>
</dbReference>
<proteinExistence type="predicted"/>
<reference evidence="1" key="1">
    <citation type="submission" date="2014-04" db="EMBL/GenBank/DDBJ databases">
        <authorList>
            <person name="Harrison E."/>
        </authorList>
    </citation>
    <scope>NUCLEOTIDE SEQUENCE</scope>
    <source>
        <strain evidence="1">2002/49</strain>
    </source>
</reference>
<dbReference type="InterPro" id="IPR008441">
    <property type="entry name" value="AfumC-like_glycosyl_Trfase"/>
</dbReference>
<dbReference type="GO" id="GO:0016757">
    <property type="term" value="F:glycosyltransferase activity"/>
    <property type="evidence" value="ECO:0007669"/>
    <property type="project" value="InterPro"/>
</dbReference>
<dbReference type="SUPFAM" id="SSF53448">
    <property type="entry name" value="Nucleotide-diphospho-sugar transferases"/>
    <property type="match status" value="1"/>
</dbReference>
<keyword evidence="1" id="KW-0808">Transferase</keyword>
<dbReference type="EMBL" id="AB924563">
    <property type="protein sequence ID" value="BAT23472.1"/>
    <property type="molecule type" value="Genomic_DNA"/>
</dbReference>
<accession>A0A0P0YRH3</accession>
<name>A0A0P0YRH3_9ENTR</name>
<protein>
    <submittedName>
        <fullName evidence="1">Glycosyl transferase</fullName>
    </submittedName>
</protein>
<dbReference type="InterPro" id="IPR029044">
    <property type="entry name" value="Nucleotide-diphossugar_trans"/>
</dbReference>
<organism evidence="1">
    <name type="scientific">Klebsiella sp. 2002/49</name>
    <dbReference type="NCBI Taxonomy" id="1497803"/>
    <lineage>
        <taxon>Bacteria</taxon>
        <taxon>Pseudomonadati</taxon>
        <taxon>Pseudomonadota</taxon>
        <taxon>Gammaproteobacteria</taxon>
        <taxon>Enterobacterales</taxon>
        <taxon>Enterobacteriaceae</taxon>
        <taxon>Klebsiella/Raoultella group</taxon>
        <taxon>Klebsiella</taxon>
    </lineage>
</organism>
<evidence type="ECO:0000313" key="1">
    <source>
        <dbReference type="EMBL" id="BAT23472.1"/>
    </source>
</evidence>
<gene>
    <name evidence="1" type="primary">wcuB</name>
</gene>